<gene>
    <name evidence="6" type="ORF">TKK_003478</name>
</gene>
<dbReference type="EMBL" id="JBJJXI010000028">
    <property type="protein sequence ID" value="KAL3403800.1"/>
    <property type="molecule type" value="Genomic_DNA"/>
</dbReference>
<proteinExistence type="predicted"/>
<dbReference type="PANTHER" id="PTHR16198">
    <property type="match status" value="1"/>
</dbReference>
<evidence type="ECO:0000256" key="2">
    <source>
        <dbReference type="ARBA" id="ARBA00023242"/>
    </source>
</evidence>
<feature type="compositionally biased region" description="Pro residues" evidence="4">
    <location>
        <begin position="405"/>
        <end position="414"/>
    </location>
</feature>
<reference evidence="6 7" key="1">
    <citation type="journal article" date="2024" name="bioRxiv">
        <title>A reference genome for Trichogramma kaykai: A tiny desert-dwelling parasitoid wasp with competing sex-ratio distorters.</title>
        <authorList>
            <person name="Culotta J."/>
            <person name="Lindsey A.R."/>
        </authorList>
    </citation>
    <scope>NUCLEOTIDE SEQUENCE [LARGE SCALE GENOMIC DNA]</scope>
    <source>
        <strain evidence="6 7">KSX58</strain>
    </source>
</reference>
<keyword evidence="3" id="KW-0175">Coiled coil</keyword>
<evidence type="ECO:0000259" key="5">
    <source>
        <dbReference type="Pfam" id="PF13891"/>
    </source>
</evidence>
<feature type="region of interest" description="Disordered" evidence="4">
    <location>
        <begin position="304"/>
        <end position="334"/>
    </location>
</feature>
<keyword evidence="7" id="KW-1185">Reference proteome</keyword>
<name>A0ABD2XF19_9HYME</name>
<comment type="caution">
    <text evidence="6">The sequence shown here is derived from an EMBL/GenBank/DDBJ whole genome shotgun (WGS) entry which is preliminary data.</text>
</comment>
<feature type="domain" description="KANL2-like probable zinc-finger" evidence="5">
    <location>
        <begin position="239"/>
        <end position="299"/>
    </location>
</feature>
<feature type="compositionally biased region" description="Basic and acidic residues" evidence="4">
    <location>
        <begin position="304"/>
        <end position="314"/>
    </location>
</feature>
<accession>A0ABD2XF19</accession>
<evidence type="ECO:0000256" key="3">
    <source>
        <dbReference type="SAM" id="Coils"/>
    </source>
</evidence>
<sequence>MDNKSKFADRFNVLLNNETPNGIDPYIFNDTEPYVAPGGKNIKLIAPKNSKTPSNTINRHKSKGKCFKTKIKAESSLSNCFNASTLTEVNSNSVKSHSDKLLALQQRKKYLKELEQLKEKRKSRDHDLSYYSKAGDEISDSESSGDEVYVCQRHWYSNEPDTTLSRSARLSLTRAELQRKLQQLQVDDKLYTEILRKNMESLTKAAALDPTTSGRILNGSPNKKKNAENTGPAIVGTTCSVTDCNLTSLPCTRHCAKHIMLNPEQRLFEHCTAKFSDNTQCCVPVFDVAHELPLCLEHARKRDNYHRRAQESKPKKPRSKKPTPPPVIPATPTNNVCMPVGSGSIGKNICNNALVPAVAATVPTAPPVAPIKPTKVKSRPKKKKRPPSRDKVEVFNVTTSHEPPEPTPLPPTPPQQLQQQQPPQQALQPQQQQQLQHPQQQQQQQQQQLLPQQQPQQLQQPQPPQHQQQAQAQVLLPPPDLVVPPILEPIPDTVPANLLADENHFVNSLITGNEIVDQKTLNNLNVGYNPAIMPNNQINNLNSLALDIGTLGLTNEVFASLDHATEHEFENALINLPPDAFNDLFIETRNGEFEPSREEEEALVEAFEKDVRNLERMGTTHGLLEPSLLAQLMSDMAS</sequence>
<evidence type="ECO:0000313" key="6">
    <source>
        <dbReference type="EMBL" id="KAL3403800.1"/>
    </source>
</evidence>
<dbReference type="Pfam" id="PF13891">
    <property type="entry name" value="zf-C3HC3H_KANSL2"/>
    <property type="match status" value="1"/>
</dbReference>
<comment type="subcellular location">
    <subcellularLocation>
        <location evidence="1">Nucleus</location>
    </subcellularLocation>
</comment>
<feature type="region of interest" description="Disordered" evidence="4">
    <location>
        <begin position="364"/>
        <end position="472"/>
    </location>
</feature>
<protein>
    <recommendedName>
        <fullName evidence="5">KANL2-like probable zinc-finger domain-containing protein</fullName>
    </recommendedName>
</protein>
<feature type="coiled-coil region" evidence="3">
    <location>
        <begin position="100"/>
        <end position="127"/>
    </location>
</feature>
<dbReference type="InterPro" id="IPR025927">
    <property type="entry name" value="Znf_KANL2-like"/>
</dbReference>
<dbReference type="AlphaFoldDB" id="A0ABD2XF19"/>
<evidence type="ECO:0000256" key="1">
    <source>
        <dbReference type="ARBA" id="ARBA00004123"/>
    </source>
</evidence>
<dbReference type="PANTHER" id="PTHR16198:SF2">
    <property type="entry name" value="INO80 COMPLEX SUBUNIT D"/>
    <property type="match status" value="1"/>
</dbReference>
<organism evidence="6 7">
    <name type="scientific">Trichogramma kaykai</name>
    <dbReference type="NCBI Taxonomy" id="54128"/>
    <lineage>
        <taxon>Eukaryota</taxon>
        <taxon>Metazoa</taxon>
        <taxon>Ecdysozoa</taxon>
        <taxon>Arthropoda</taxon>
        <taxon>Hexapoda</taxon>
        <taxon>Insecta</taxon>
        <taxon>Pterygota</taxon>
        <taxon>Neoptera</taxon>
        <taxon>Endopterygota</taxon>
        <taxon>Hymenoptera</taxon>
        <taxon>Apocrita</taxon>
        <taxon>Proctotrupomorpha</taxon>
        <taxon>Chalcidoidea</taxon>
        <taxon>Trichogrammatidae</taxon>
        <taxon>Trichogramma</taxon>
    </lineage>
</organism>
<dbReference type="GO" id="GO:0005634">
    <property type="term" value="C:nucleus"/>
    <property type="evidence" value="ECO:0007669"/>
    <property type="project" value="UniProtKB-SubCell"/>
</dbReference>
<keyword evidence="2" id="KW-0539">Nucleus</keyword>
<feature type="compositionally biased region" description="Basic residues" evidence="4">
    <location>
        <begin position="374"/>
        <end position="386"/>
    </location>
</feature>
<dbReference type="Proteomes" id="UP001627154">
    <property type="component" value="Unassembled WGS sequence"/>
</dbReference>
<evidence type="ECO:0000256" key="4">
    <source>
        <dbReference type="SAM" id="MobiDB-lite"/>
    </source>
</evidence>
<feature type="compositionally biased region" description="Low complexity" evidence="4">
    <location>
        <begin position="415"/>
        <end position="472"/>
    </location>
</feature>
<evidence type="ECO:0000313" key="7">
    <source>
        <dbReference type="Proteomes" id="UP001627154"/>
    </source>
</evidence>